<proteinExistence type="predicted"/>
<dbReference type="Proteomes" id="UP001501004">
    <property type="component" value="Unassembled WGS sequence"/>
</dbReference>
<feature type="region of interest" description="Disordered" evidence="1">
    <location>
        <begin position="30"/>
        <end position="56"/>
    </location>
</feature>
<reference evidence="3" key="1">
    <citation type="journal article" date="2019" name="Int. J. Syst. Evol. Microbiol.">
        <title>The Global Catalogue of Microorganisms (GCM) 10K type strain sequencing project: providing services to taxonomists for standard genome sequencing and annotation.</title>
        <authorList>
            <consortium name="The Broad Institute Genomics Platform"/>
            <consortium name="The Broad Institute Genome Sequencing Center for Infectious Disease"/>
            <person name="Wu L."/>
            <person name="Ma J."/>
        </authorList>
    </citation>
    <scope>NUCLEOTIDE SEQUENCE [LARGE SCALE GENOMIC DNA]</scope>
    <source>
        <strain evidence="3">JCM 16949</strain>
    </source>
</reference>
<evidence type="ECO:0000313" key="3">
    <source>
        <dbReference type="Proteomes" id="UP001501004"/>
    </source>
</evidence>
<dbReference type="EMBL" id="BAABAE010000003">
    <property type="protein sequence ID" value="GAA3736278.1"/>
    <property type="molecule type" value="Genomic_DNA"/>
</dbReference>
<evidence type="ECO:0000313" key="2">
    <source>
        <dbReference type="EMBL" id="GAA3736278.1"/>
    </source>
</evidence>
<evidence type="ECO:0000256" key="1">
    <source>
        <dbReference type="SAM" id="MobiDB-lite"/>
    </source>
</evidence>
<protein>
    <submittedName>
        <fullName evidence="2">Uncharacterized protein</fullName>
    </submittedName>
</protein>
<comment type="caution">
    <text evidence="2">The sequence shown here is derived from an EMBL/GenBank/DDBJ whole genome shotgun (WGS) entry which is preliminary data.</text>
</comment>
<organism evidence="2 3">
    <name type="scientific">Leifsonella bigeumensis</name>
    <dbReference type="NCBI Taxonomy" id="433643"/>
    <lineage>
        <taxon>Bacteria</taxon>
        <taxon>Bacillati</taxon>
        <taxon>Actinomycetota</taxon>
        <taxon>Actinomycetes</taxon>
        <taxon>Micrococcales</taxon>
        <taxon>Microbacteriaceae</taxon>
        <taxon>Leifsonella</taxon>
    </lineage>
</organism>
<dbReference type="RefSeq" id="WP_344754423.1">
    <property type="nucleotide sequence ID" value="NZ_BAABAE010000003.1"/>
</dbReference>
<gene>
    <name evidence="2" type="ORF">GCM10022239_10220</name>
</gene>
<keyword evidence="3" id="KW-1185">Reference proteome</keyword>
<name>A0ABP7FCB4_9MICO</name>
<accession>A0ABP7FCB4</accession>
<sequence>MKGKDTGRLTIDRLTLDAYKEGRITPLEGKLLQQYSRQSPRGRKRARSTPISPEKIQAMKDKLERVMAQFEAKYPNPRH</sequence>